<name>A0A382ULM6_9ZZZZ</name>
<feature type="non-terminal residue" evidence="1">
    <location>
        <position position="1"/>
    </location>
</feature>
<evidence type="ECO:0008006" key="2">
    <source>
        <dbReference type="Google" id="ProtNLM"/>
    </source>
</evidence>
<sequence>HLGFAEMHPAFIKAIRTGVQPLTSVENTIDGTLLAIAAEQSIRGKKIIKIN</sequence>
<proteinExistence type="predicted"/>
<dbReference type="EMBL" id="UINC01145185">
    <property type="protein sequence ID" value="SVD35164.1"/>
    <property type="molecule type" value="Genomic_DNA"/>
</dbReference>
<protein>
    <recommendedName>
        <fullName evidence="2">Gfo/Idh/MocA-like oxidoreductase C-terminal domain-containing protein</fullName>
    </recommendedName>
</protein>
<evidence type="ECO:0000313" key="1">
    <source>
        <dbReference type="EMBL" id="SVD35164.1"/>
    </source>
</evidence>
<reference evidence="1" key="1">
    <citation type="submission" date="2018-05" db="EMBL/GenBank/DDBJ databases">
        <authorList>
            <person name="Lanie J.A."/>
            <person name="Ng W.-L."/>
            <person name="Kazmierczak K.M."/>
            <person name="Andrzejewski T.M."/>
            <person name="Davidsen T.M."/>
            <person name="Wayne K.J."/>
            <person name="Tettelin H."/>
            <person name="Glass J.I."/>
            <person name="Rusch D."/>
            <person name="Podicherti R."/>
            <person name="Tsui H.-C.T."/>
            <person name="Winkler M.E."/>
        </authorList>
    </citation>
    <scope>NUCLEOTIDE SEQUENCE</scope>
</reference>
<dbReference type="Gene3D" id="3.30.360.10">
    <property type="entry name" value="Dihydrodipicolinate Reductase, domain 2"/>
    <property type="match status" value="1"/>
</dbReference>
<organism evidence="1">
    <name type="scientific">marine metagenome</name>
    <dbReference type="NCBI Taxonomy" id="408172"/>
    <lineage>
        <taxon>unclassified sequences</taxon>
        <taxon>metagenomes</taxon>
        <taxon>ecological metagenomes</taxon>
    </lineage>
</organism>
<gene>
    <name evidence="1" type="ORF">METZ01_LOCUS388018</name>
</gene>
<dbReference type="AlphaFoldDB" id="A0A382ULM6"/>
<accession>A0A382ULM6</accession>